<proteinExistence type="predicted"/>
<sequence length="172" mass="19376">MWRTSTGASAKYGRLVPTEPLALIITRYLVGPTRRQRNLSAVGDPDGSRLLRTWFYVVGAFPATTVIPSLANAALNYVFMMRKSYPSQRRTRSLNPSCRLRGQRHPLGVIILRKTFKAAETNNVSLPFSRGSLYAGKIRLRCAAEKHTVLPFFYMESLRACSSLVHLTFCHL</sequence>
<dbReference type="Proteomes" id="UP000287651">
    <property type="component" value="Unassembled WGS sequence"/>
</dbReference>
<evidence type="ECO:0000256" key="1">
    <source>
        <dbReference type="SAM" id="Phobius"/>
    </source>
</evidence>
<keyword evidence="1" id="KW-1133">Transmembrane helix</keyword>
<protein>
    <submittedName>
        <fullName evidence="2">Uncharacterized protein</fullName>
    </submittedName>
</protein>
<feature type="transmembrane region" description="Helical" evidence="1">
    <location>
        <begin position="54"/>
        <end position="79"/>
    </location>
</feature>
<keyword evidence="1" id="KW-0812">Transmembrane</keyword>
<reference evidence="2 3" key="1">
    <citation type="journal article" date="2014" name="Agronomy (Basel)">
        <title>A Draft Genome Sequence for Ensete ventricosum, the Drought-Tolerant Tree Against Hunger.</title>
        <authorList>
            <person name="Harrison J."/>
            <person name="Moore K.A."/>
            <person name="Paszkiewicz K."/>
            <person name="Jones T."/>
            <person name="Grant M."/>
            <person name="Ambacheew D."/>
            <person name="Muzemil S."/>
            <person name="Studholme D.J."/>
        </authorList>
    </citation>
    <scope>NUCLEOTIDE SEQUENCE [LARGE SCALE GENOMIC DNA]</scope>
</reference>
<gene>
    <name evidence="2" type="ORF">B296_00010197</name>
</gene>
<dbReference type="AlphaFoldDB" id="A0A426Z8Z4"/>
<evidence type="ECO:0000313" key="2">
    <source>
        <dbReference type="EMBL" id="RRT60450.1"/>
    </source>
</evidence>
<organism evidence="2 3">
    <name type="scientific">Ensete ventricosum</name>
    <name type="common">Abyssinian banana</name>
    <name type="synonym">Musa ensete</name>
    <dbReference type="NCBI Taxonomy" id="4639"/>
    <lineage>
        <taxon>Eukaryota</taxon>
        <taxon>Viridiplantae</taxon>
        <taxon>Streptophyta</taxon>
        <taxon>Embryophyta</taxon>
        <taxon>Tracheophyta</taxon>
        <taxon>Spermatophyta</taxon>
        <taxon>Magnoliopsida</taxon>
        <taxon>Liliopsida</taxon>
        <taxon>Zingiberales</taxon>
        <taxon>Musaceae</taxon>
        <taxon>Ensete</taxon>
    </lineage>
</organism>
<dbReference type="EMBL" id="AMZH03007781">
    <property type="protein sequence ID" value="RRT60450.1"/>
    <property type="molecule type" value="Genomic_DNA"/>
</dbReference>
<comment type="caution">
    <text evidence="2">The sequence shown here is derived from an EMBL/GenBank/DDBJ whole genome shotgun (WGS) entry which is preliminary data.</text>
</comment>
<accession>A0A426Z8Z4</accession>
<name>A0A426Z8Z4_ENSVE</name>
<keyword evidence="1" id="KW-0472">Membrane</keyword>
<evidence type="ECO:0000313" key="3">
    <source>
        <dbReference type="Proteomes" id="UP000287651"/>
    </source>
</evidence>